<feature type="transmembrane region" description="Helical" evidence="6">
    <location>
        <begin position="155"/>
        <end position="174"/>
    </location>
</feature>
<feature type="domain" description="EamA" evidence="7">
    <location>
        <begin position="9"/>
        <end position="143"/>
    </location>
</feature>
<reference evidence="8 9" key="1">
    <citation type="submission" date="2020-08" db="EMBL/GenBank/DDBJ databases">
        <title>Genomic Encyclopedia of Type Strains, Phase IV (KMG-IV): sequencing the most valuable type-strain genomes for metagenomic binning, comparative biology and taxonomic classification.</title>
        <authorList>
            <person name="Goeker M."/>
        </authorList>
    </citation>
    <scope>NUCLEOTIDE SEQUENCE [LARGE SCALE GENOMIC DNA]</scope>
    <source>
        <strain evidence="8 9">DSM 2461</strain>
    </source>
</reference>
<keyword evidence="3 6" id="KW-0812">Transmembrane</keyword>
<evidence type="ECO:0000256" key="4">
    <source>
        <dbReference type="ARBA" id="ARBA00022989"/>
    </source>
</evidence>
<feature type="domain" description="EamA" evidence="7">
    <location>
        <begin position="155"/>
        <end position="287"/>
    </location>
</feature>
<protein>
    <submittedName>
        <fullName evidence="8">Drug/metabolite transporter (DMT)-like permease</fullName>
    </submittedName>
</protein>
<evidence type="ECO:0000256" key="6">
    <source>
        <dbReference type="SAM" id="Phobius"/>
    </source>
</evidence>
<dbReference type="AlphaFoldDB" id="A0A841RFY3"/>
<sequence>MRDIPKIPMLMILLGGEILASASVVFIRLSSIDPILLASFRMLVAVVFLLPFYFRELKRDHKDVVPFSPAEIKPVLVPGLLLGIHFITWIYGARLVPAANASLIVNLTPVATPFFIYFSAKERVNFLEVLGSLIAILGCFLLARGDFSMDRQYFLGDLVIFSAMLTFALYQVYAKKRMTGLWRYMVPLYLVGGLFCLIVAIFTGASFLNWTAHDVIAIFGLSLLSTIGGHSIFNLAMKHLRGQIVSVFHTTQFIYAGIMAFFILREVPGRSFLLVAPIILTGLFITISGQWKIPGRKRPEKETSHVK</sequence>
<feature type="transmembrane region" description="Helical" evidence="6">
    <location>
        <begin position="270"/>
        <end position="291"/>
    </location>
</feature>
<dbReference type="InterPro" id="IPR000620">
    <property type="entry name" value="EamA_dom"/>
</dbReference>
<dbReference type="Proteomes" id="UP000587760">
    <property type="component" value="Unassembled WGS sequence"/>
</dbReference>
<dbReference type="GO" id="GO:0016020">
    <property type="term" value="C:membrane"/>
    <property type="evidence" value="ECO:0007669"/>
    <property type="project" value="UniProtKB-SubCell"/>
</dbReference>
<keyword evidence="9" id="KW-1185">Reference proteome</keyword>
<keyword evidence="5 6" id="KW-0472">Membrane</keyword>
<evidence type="ECO:0000313" key="8">
    <source>
        <dbReference type="EMBL" id="MBB6482127.1"/>
    </source>
</evidence>
<organism evidence="8 9">
    <name type="scientific">Spirochaeta isovalerica</name>
    <dbReference type="NCBI Taxonomy" id="150"/>
    <lineage>
        <taxon>Bacteria</taxon>
        <taxon>Pseudomonadati</taxon>
        <taxon>Spirochaetota</taxon>
        <taxon>Spirochaetia</taxon>
        <taxon>Spirochaetales</taxon>
        <taxon>Spirochaetaceae</taxon>
        <taxon>Spirochaeta</taxon>
    </lineage>
</organism>
<dbReference type="RefSeq" id="WP_184748361.1">
    <property type="nucleotide sequence ID" value="NZ_JACHGJ010000009.1"/>
</dbReference>
<feature type="transmembrane region" description="Helical" evidence="6">
    <location>
        <begin position="7"/>
        <end position="29"/>
    </location>
</feature>
<feature type="transmembrane region" description="Helical" evidence="6">
    <location>
        <begin position="35"/>
        <end position="54"/>
    </location>
</feature>
<evidence type="ECO:0000256" key="1">
    <source>
        <dbReference type="ARBA" id="ARBA00004141"/>
    </source>
</evidence>
<evidence type="ECO:0000256" key="2">
    <source>
        <dbReference type="ARBA" id="ARBA00007362"/>
    </source>
</evidence>
<dbReference type="SUPFAM" id="SSF103481">
    <property type="entry name" value="Multidrug resistance efflux transporter EmrE"/>
    <property type="match status" value="2"/>
</dbReference>
<gene>
    <name evidence="8" type="ORF">HNR50_003815</name>
</gene>
<comment type="similarity">
    <text evidence="2">Belongs to the EamA transporter family.</text>
</comment>
<dbReference type="InterPro" id="IPR050638">
    <property type="entry name" value="AA-Vitamin_Transporters"/>
</dbReference>
<keyword evidence="4 6" id="KW-1133">Transmembrane helix</keyword>
<proteinExistence type="inferred from homology"/>
<dbReference type="PANTHER" id="PTHR32322:SF2">
    <property type="entry name" value="EAMA DOMAIN-CONTAINING PROTEIN"/>
    <property type="match status" value="1"/>
</dbReference>
<dbReference type="InterPro" id="IPR037185">
    <property type="entry name" value="EmrE-like"/>
</dbReference>
<feature type="transmembrane region" description="Helical" evidence="6">
    <location>
        <begin position="216"/>
        <end position="237"/>
    </location>
</feature>
<feature type="transmembrane region" description="Helical" evidence="6">
    <location>
        <begin position="186"/>
        <end position="210"/>
    </location>
</feature>
<comment type="subcellular location">
    <subcellularLocation>
        <location evidence="1">Membrane</location>
        <topology evidence="1">Multi-pass membrane protein</topology>
    </subcellularLocation>
</comment>
<evidence type="ECO:0000313" key="9">
    <source>
        <dbReference type="Proteomes" id="UP000587760"/>
    </source>
</evidence>
<feature type="transmembrane region" description="Helical" evidence="6">
    <location>
        <begin position="75"/>
        <end position="92"/>
    </location>
</feature>
<feature type="transmembrane region" description="Helical" evidence="6">
    <location>
        <begin position="244"/>
        <end position="264"/>
    </location>
</feature>
<feature type="transmembrane region" description="Helical" evidence="6">
    <location>
        <begin position="98"/>
        <end position="118"/>
    </location>
</feature>
<feature type="transmembrane region" description="Helical" evidence="6">
    <location>
        <begin position="125"/>
        <end position="143"/>
    </location>
</feature>
<dbReference type="Pfam" id="PF00892">
    <property type="entry name" value="EamA"/>
    <property type="match status" value="2"/>
</dbReference>
<evidence type="ECO:0000256" key="3">
    <source>
        <dbReference type="ARBA" id="ARBA00022692"/>
    </source>
</evidence>
<accession>A0A841RFY3</accession>
<dbReference type="PANTHER" id="PTHR32322">
    <property type="entry name" value="INNER MEMBRANE TRANSPORTER"/>
    <property type="match status" value="1"/>
</dbReference>
<comment type="caution">
    <text evidence="8">The sequence shown here is derived from an EMBL/GenBank/DDBJ whole genome shotgun (WGS) entry which is preliminary data.</text>
</comment>
<evidence type="ECO:0000259" key="7">
    <source>
        <dbReference type="Pfam" id="PF00892"/>
    </source>
</evidence>
<dbReference type="EMBL" id="JACHGJ010000009">
    <property type="protein sequence ID" value="MBB6482127.1"/>
    <property type="molecule type" value="Genomic_DNA"/>
</dbReference>
<evidence type="ECO:0000256" key="5">
    <source>
        <dbReference type="ARBA" id="ARBA00023136"/>
    </source>
</evidence>
<name>A0A841RFY3_9SPIO</name>